<dbReference type="Proteomes" id="UP000800092">
    <property type="component" value="Unassembled WGS sequence"/>
</dbReference>
<protein>
    <submittedName>
        <fullName evidence="2">Uncharacterized protein</fullName>
    </submittedName>
</protein>
<gene>
    <name evidence="2" type="ORF">EV356DRAFT_528950</name>
</gene>
<feature type="compositionally biased region" description="Polar residues" evidence="1">
    <location>
        <begin position="10"/>
        <end position="20"/>
    </location>
</feature>
<evidence type="ECO:0000256" key="1">
    <source>
        <dbReference type="SAM" id="MobiDB-lite"/>
    </source>
</evidence>
<accession>A0A6A6HM25</accession>
<evidence type="ECO:0000313" key="2">
    <source>
        <dbReference type="EMBL" id="KAF2238490.1"/>
    </source>
</evidence>
<dbReference type="AlphaFoldDB" id="A0A6A6HM25"/>
<dbReference type="OrthoDB" id="640151at2759"/>
<organism evidence="2 3">
    <name type="scientific">Viridothelium virens</name>
    <name type="common">Speckled blister lichen</name>
    <name type="synonym">Trypethelium virens</name>
    <dbReference type="NCBI Taxonomy" id="1048519"/>
    <lineage>
        <taxon>Eukaryota</taxon>
        <taxon>Fungi</taxon>
        <taxon>Dikarya</taxon>
        <taxon>Ascomycota</taxon>
        <taxon>Pezizomycotina</taxon>
        <taxon>Dothideomycetes</taxon>
        <taxon>Dothideomycetes incertae sedis</taxon>
        <taxon>Trypetheliales</taxon>
        <taxon>Trypetheliaceae</taxon>
        <taxon>Viridothelium</taxon>
    </lineage>
</organism>
<keyword evidence="3" id="KW-1185">Reference proteome</keyword>
<name>A0A6A6HM25_VIRVR</name>
<proteinExistence type="predicted"/>
<feature type="region of interest" description="Disordered" evidence="1">
    <location>
        <begin position="1"/>
        <end position="20"/>
    </location>
</feature>
<reference evidence="2" key="1">
    <citation type="journal article" date="2020" name="Stud. Mycol.">
        <title>101 Dothideomycetes genomes: a test case for predicting lifestyles and emergence of pathogens.</title>
        <authorList>
            <person name="Haridas S."/>
            <person name="Albert R."/>
            <person name="Binder M."/>
            <person name="Bloem J."/>
            <person name="Labutti K."/>
            <person name="Salamov A."/>
            <person name="Andreopoulos B."/>
            <person name="Baker S."/>
            <person name="Barry K."/>
            <person name="Bills G."/>
            <person name="Bluhm B."/>
            <person name="Cannon C."/>
            <person name="Castanera R."/>
            <person name="Culley D."/>
            <person name="Daum C."/>
            <person name="Ezra D."/>
            <person name="Gonzalez J."/>
            <person name="Henrissat B."/>
            <person name="Kuo A."/>
            <person name="Liang C."/>
            <person name="Lipzen A."/>
            <person name="Lutzoni F."/>
            <person name="Magnuson J."/>
            <person name="Mondo S."/>
            <person name="Nolan M."/>
            <person name="Ohm R."/>
            <person name="Pangilinan J."/>
            <person name="Park H.-J."/>
            <person name="Ramirez L."/>
            <person name="Alfaro M."/>
            <person name="Sun H."/>
            <person name="Tritt A."/>
            <person name="Yoshinaga Y."/>
            <person name="Zwiers L.-H."/>
            <person name="Turgeon B."/>
            <person name="Goodwin S."/>
            <person name="Spatafora J."/>
            <person name="Crous P."/>
            <person name="Grigoriev I."/>
        </authorList>
    </citation>
    <scope>NUCLEOTIDE SEQUENCE</scope>
    <source>
        <strain evidence="2">Tuck. ex Michener</strain>
    </source>
</reference>
<sequence length="547" mass="60693">MDCYVDSPKQEQSSVRSDSPNLLDHQIAPAISPKSTLQNIPYFWGKGSDEGAGTSSFPIHRGYVEASSIIGDGNLGTMAKLGTQALQYVNEAFSHLSSTRASTANGQGPAGSGLTSIRLSPSLQKWRQDQFALGRILPAKGPGLTRASPTVLTLLGAEDWPRPLLTNDALFGSGMANMFIGAYDPATLFSNYCTDMAFYYEHGYHKVFPELGELLRQSVADEQARRTPAGRERRIAVEIGLRYIRGKIALEEEFKGAVAYKTAPMDRRTAQVVFLLESSLMSMGAEAIARGFDPAATMSDLVFSSPGTDVVDVGSDILNSEVLNSFLNTTDITGSGIVSEEALRRVYDAYAHTGARMLTERWSEPIGRMCAILFCWHIQNDRHMFLRRAVLGREKAKRFGRTEEQPQREGDFDEVFDESFHTTGFSRPLKDTCNGMDPCDQVERCISSFRDNAKKDSLTHLWWCLSTGPLKYVELGVLSKAREDELGEMSRLAMATFYSKGLIDEMTWLLLHAVHHAWQINRLFETAMFGSLLDNGELKGKLDRIDD</sequence>
<dbReference type="EMBL" id="ML991775">
    <property type="protein sequence ID" value="KAF2238490.1"/>
    <property type="molecule type" value="Genomic_DNA"/>
</dbReference>
<evidence type="ECO:0000313" key="3">
    <source>
        <dbReference type="Proteomes" id="UP000800092"/>
    </source>
</evidence>